<accession>A0A8X6FBF3</accession>
<keyword evidence="3" id="KW-1185">Reference proteome</keyword>
<feature type="region of interest" description="Disordered" evidence="1">
    <location>
        <begin position="42"/>
        <end position="87"/>
    </location>
</feature>
<evidence type="ECO:0000313" key="2">
    <source>
        <dbReference type="EMBL" id="GFQ75012.1"/>
    </source>
</evidence>
<evidence type="ECO:0000313" key="3">
    <source>
        <dbReference type="Proteomes" id="UP000887116"/>
    </source>
</evidence>
<evidence type="ECO:0000256" key="1">
    <source>
        <dbReference type="SAM" id="MobiDB-lite"/>
    </source>
</evidence>
<dbReference type="AlphaFoldDB" id="A0A8X6FBF3"/>
<comment type="caution">
    <text evidence="2">The sequence shown here is derived from an EMBL/GenBank/DDBJ whole genome shotgun (WGS) entry which is preliminary data.</text>
</comment>
<protein>
    <submittedName>
        <fullName evidence="2">Uncharacterized protein</fullName>
    </submittedName>
</protein>
<feature type="region of interest" description="Disordered" evidence="1">
    <location>
        <begin position="352"/>
        <end position="375"/>
    </location>
</feature>
<organism evidence="2 3">
    <name type="scientific">Trichonephila clavata</name>
    <name type="common">Joro spider</name>
    <name type="synonym">Nephila clavata</name>
    <dbReference type="NCBI Taxonomy" id="2740835"/>
    <lineage>
        <taxon>Eukaryota</taxon>
        <taxon>Metazoa</taxon>
        <taxon>Ecdysozoa</taxon>
        <taxon>Arthropoda</taxon>
        <taxon>Chelicerata</taxon>
        <taxon>Arachnida</taxon>
        <taxon>Araneae</taxon>
        <taxon>Araneomorphae</taxon>
        <taxon>Entelegynae</taxon>
        <taxon>Araneoidea</taxon>
        <taxon>Nephilidae</taxon>
        <taxon>Trichonephila</taxon>
    </lineage>
</organism>
<feature type="compositionally biased region" description="Polar residues" evidence="1">
    <location>
        <begin position="42"/>
        <end position="54"/>
    </location>
</feature>
<sequence>MTTPGINSLIDEKHLTPQRTRYTDLLQHIELYAQSKKYLSQINEPSSAHSQDPITATRPGFTPPEPKMDWSTENEQLPEPPWNNNPTEMLLKDPRLTKEYTDPCQKHQDYESLLAEIVQRREFLATIIRQVQEGHTSWDTNFIAQRQKDIEDLHRTFQCALGKLALSYPCPNTNCGSHLQDGEEFARKLTYAVEAYPPFQISKVSKKKTDKEGFTSPSKTKRVKLTDHPNFSTDNPIPIANKFDALATMDTDPSITTEEQIPTPKIPPIMLKYEANYSNLTADLLSNYPELTFKLAGDFLKIFTSNPENYSQITTYLKEKGHQYYDFPPQASRPRKIKLRVVYSTPISNSKDKPLNHALGRTRASNGSRVARQIG</sequence>
<gene>
    <name evidence="2" type="ORF">TNCT_428561</name>
</gene>
<dbReference type="EMBL" id="BMAO01021502">
    <property type="protein sequence ID" value="GFQ75012.1"/>
    <property type="molecule type" value="Genomic_DNA"/>
</dbReference>
<dbReference type="Proteomes" id="UP000887116">
    <property type="component" value="Unassembled WGS sequence"/>
</dbReference>
<reference evidence="2" key="1">
    <citation type="submission" date="2020-07" db="EMBL/GenBank/DDBJ databases">
        <title>Multicomponent nature underlies the extraordinary mechanical properties of spider dragline silk.</title>
        <authorList>
            <person name="Kono N."/>
            <person name="Nakamura H."/>
            <person name="Mori M."/>
            <person name="Yoshida Y."/>
            <person name="Ohtoshi R."/>
            <person name="Malay A.D."/>
            <person name="Moran D.A.P."/>
            <person name="Tomita M."/>
            <person name="Numata K."/>
            <person name="Arakawa K."/>
        </authorList>
    </citation>
    <scope>NUCLEOTIDE SEQUENCE</scope>
</reference>
<proteinExistence type="predicted"/>
<name>A0A8X6FBF3_TRICU</name>
<feature type="region of interest" description="Disordered" evidence="1">
    <location>
        <begin position="207"/>
        <end position="231"/>
    </location>
</feature>